<evidence type="ECO:0000256" key="9">
    <source>
        <dbReference type="ARBA" id="ARBA00047764"/>
    </source>
</evidence>
<comment type="cofactor">
    <cofactor evidence="1">
        <name>Zn(2+)</name>
        <dbReference type="ChEBI" id="CHEBI:29105"/>
    </cofactor>
</comment>
<protein>
    <recommendedName>
        <fullName evidence="4">adenosine deaminase</fullName>
        <ecNumber evidence="4">3.5.4.4</ecNumber>
    </recommendedName>
</protein>
<evidence type="ECO:0000256" key="1">
    <source>
        <dbReference type="ARBA" id="ARBA00001947"/>
    </source>
</evidence>
<evidence type="ECO:0000256" key="2">
    <source>
        <dbReference type="ARBA" id="ARBA00004613"/>
    </source>
</evidence>
<dbReference type="SUPFAM" id="SSF51556">
    <property type="entry name" value="Metallo-dependent hydrolases"/>
    <property type="match status" value="1"/>
</dbReference>
<comment type="subcellular location">
    <subcellularLocation>
        <location evidence="2">Secreted</location>
    </subcellularLocation>
</comment>
<dbReference type="RefSeq" id="XP_008713424.1">
    <property type="nucleotide sequence ID" value="XM_008715202.1"/>
</dbReference>
<accession>W2S6N0</accession>
<dbReference type="EC" id="3.5.4.4" evidence="4"/>
<dbReference type="GO" id="GO:0046103">
    <property type="term" value="P:inosine biosynthetic process"/>
    <property type="evidence" value="ECO:0007669"/>
    <property type="project" value="TreeGrafter"/>
</dbReference>
<dbReference type="Proteomes" id="UP000030752">
    <property type="component" value="Unassembled WGS sequence"/>
</dbReference>
<evidence type="ECO:0000256" key="10">
    <source>
        <dbReference type="SAM" id="SignalP"/>
    </source>
</evidence>
<gene>
    <name evidence="12" type="ORF">HMPREF1541_10531</name>
</gene>
<dbReference type="AlphaFoldDB" id="W2S6N0"/>
<dbReference type="InterPro" id="IPR006330">
    <property type="entry name" value="Ado/ade_deaminase"/>
</dbReference>
<keyword evidence="6" id="KW-0479">Metal-binding</keyword>
<evidence type="ECO:0000256" key="8">
    <source>
        <dbReference type="ARBA" id="ARBA00022801"/>
    </source>
</evidence>
<evidence type="ECO:0000259" key="11">
    <source>
        <dbReference type="Pfam" id="PF00962"/>
    </source>
</evidence>
<dbReference type="InterPro" id="IPR032466">
    <property type="entry name" value="Metal_Hydrolase"/>
</dbReference>
<dbReference type="PANTHER" id="PTHR11409:SF39">
    <property type="entry name" value="ADENOSINE DEAMINASE 2"/>
    <property type="match status" value="1"/>
</dbReference>
<dbReference type="GO" id="GO:0005576">
    <property type="term" value="C:extracellular region"/>
    <property type="evidence" value="ECO:0007669"/>
    <property type="project" value="UniProtKB-SubCell"/>
</dbReference>
<keyword evidence="13" id="KW-1185">Reference proteome</keyword>
<feature type="chain" id="PRO_5004824135" description="adenosine deaminase" evidence="10">
    <location>
        <begin position="26"/>
        <end position="591"/>
    </location>
</feature>
<dbReference type="Pfam" id="PF00962">
    <property type="entry name" value="A_deaminase"/>
    <property type="match status" value="1"/>
</dbReference>
<dbReference type="InParanoid" id="W2S6N0"/>
<evidence type="ECO:0000256" key="5">
    <source>
        <dbReference type="ARBA" id="ARBA00022525"/>
    </source>
</evidence>
<dbReference type="VEuPathDB" id="FungiDB:HMPREF1541_10531"/>
<dbReference type="STRING" id="1220924.W2S6N0"/>
<evidence type="ECO:0000256" key="3">
    <source>
        <dbReference type="ARBA" id="ARBA00006083"/>
    </source>
</evidence>
<evidence type="ECO:0000256" key="6">
    <source>
        <dbReference type="ARBA" id="ARBA00022723"/>
    </source>
</evidence>
<dbReference type="HOGENOM" id="CLU_022829_2_1_1"/>
<comment type="similarity">
    <text evidence="3">Belongs to the metallo-dependent hydrolases superfamily. Adenosine and AMP deaminases family. ADGF subfamily.</text>
</comment>
<dbReference type="InterPro" id="IPR001365">
    <property type="entry name" value="A_deaminase_dom"/>
</dbReference>
<dbReference type="PANTHER" id="PTHR11409">
    <property type="entry name" value="ADENOSINE DEAMINASE"/>
    <property type="match status" value="1"/>
</dbReference>
<keyword evidence="5" id="KW-0964">Secreted</keyword>
<dbReference type="FunFam" id="3.20.20.140:FF:000017">
    <property type="entry name" value="Adenosine deaminase 2"/>
    <property type="match status" value="1"/>
</dbReference>
<dbReference type="Gene3D" id="3.20.20.140">
    <property type="entry name" value="Metal-dependent hydrolases"/>
    <property type="match status" value="1"/>
</dbReference>
<dbReference type="GO" id="GO:0004000">
    <property type="term" value="F:adenosine deaminase activity"/>
    <property type="evidence" value="ECO:0007669"/>
    <property type="project" value="TreeGrafter"/>
</dbReference>
<dbReference type="GeneID" id="19977870"/>
<feature type="domain" description="Adenosine deaminase" evidence="11">
    <location>
        <begin position="250"/>
        <end position="546"/>
    </location>
</feature>
<organism evidence="12 13">
    <name type="scientific">Cyphellophora europaea (strain CBS 101466)</name>
    <name type="common">Phialophora europaea</name>
    <dbReference type="NCBI Taxonomy" id="1220924"/>
    <lineage>
        <taxon>Eukaryota</taxon>
        <taxon>Fungi</taxon>
        <taxon>Dikarya</taxon>
        <taxon>Ascomycota</taxon>
        <taxon>Pezizomycotina</taxon>
        <taxon>Eurotiomycetes</taxon>
        <taxon>Chaetothyriomycetidae</taxon>
        <taxon>Chaetothyriales</taxon>
        <taxon>Cyphellophoraceae</taxon>
        <taxon>Cyphellophora</taxon>
    </lineage>
</organism>
<dbReference type="EMBL" id="KB822715">
    <property type="protein sequence ID" value="ETN44351.1"/>
    <property type="molecule type" value="Genomic_DNA"/>
</dbReference>
<evidence type="ECO:0000313" key="13">
    <source>
        <dbReference type="Proteomes" id="UP000030752"/>
    </source>
</evidence>
<feature type="signal peptide" evidence="10">
    <location>
        <begin position="1"/>
        <end position="25"/>
    </location>
</feature>
<proteinExistence type="inferred from homology"/>
<keyword evidence="7 10" id="KW-0732">Signal</keyword>
<dbReference type="GO" id="GO:0006154">
    <property type="term" value="P:adenosine catabolic process"/>
    <property type="evidence" value="ECO:0007669"/>
    <property type="project" value="TreeGrafter"/>
</dbReference>
<name>W2S6N0_CYPE1</name>
<sequence length="591" mass="66131">MAFDGTHAWMLLALIWSATFLSCAAADVAQIISPDGVPGLNSSVITNYLQARSEYIDSEKELRQDHAFKESLSDNAKRANAIVAAIRQNEIDQVWRKPGAIGQEDLEQFAGEMFAKARSTIVTTELWKVVSRMPKGALLHAHLSAMQPFDVMLQALYDTDGMVISTSQALTTELARQNASISIRHVNTTLEASEISLESEDYISGTEMPVKQAAASFAGGKDELFAYLKSRLVLEAGESVRHDLGVDAIWRTFQALFDVSGQLISYEPLLRTYYRNLLAGLVDDNISWVEIRHGWSPSLVPNGQEDDSPDLDFFWRVTVEEIERFQATDKGQDFWGVRFIWADLRGLNRTLILNNMIHALERKLAFPDLISGYDLVQQEDLGQPLVDLAPELIFFQEQASALNVTMPFFFHAGETLGDGNATDHNLFDALLFDSRRIGHGFSLYKHPELLKDVKDNHVMVEVCPISSEVLRLATDVLHHPIGAMIAHGVATAISNDDPSMMGQDAPGLSFDFYQVLQASDNLGLAGLGALAENSVRWANFEDQSQVEWIRDITMGVNGKGIKAERLRQWHEKWEAFCQWVVDEYEDQYPES</sequence>
<reference evidence="12 13" key="1">
    <citation type="submission" date="2013-03" db="EMBL/GenBank/DDBJ databases">
        <title>The Genome Sequence of Phialophora europaea CBS 101466.</title>
        <authorList>
            <consortium name="The Broad Institute Genomics Platform"/>
            <person name="Cuomo C."/>
            <person name="de Hoog S."/>
            <person name="Gorbushina A."/>
            <person name="Walker B."/>
            <person name="Young S.K."/>
            <person name="Zeng Q."/>
            <person name="Gargeya S."/>
            <person name="Fitzgerald M."/>
            <person name="Haas B."/>
            <person name="Abouelleil A."/>
            <person name="Allen A.W."/>
            <person name="Alvarado L."/>
            <person name="Arachchi H.M."/>
            <person name="Berlin A.M."/>
            <person name="Chapman S.B."/>
            <person name="Gainer-Dewar J."/>
            <person name="Goldberg J."/>
            <person name="Griggs A."/>
            <person name="Gujja S."/>
            <person name="Hansen M."/>
            <person name="Howarth C."/>
            <person name="Imamovic A."/>
            <person name="Ireland A."/>
            <person name="Larimer J."/>
            <person name="McCowan C."/>
            <person name="Murphy C."/>
            <person name="Pearson M."/>
            <person name="Poon T.W."/>
            <person name="Priest M."/>
            <person name="Roberts A."/>
            <person name="Saif S."/>
            <person name="Shea T."/>
            <person name="Sisk P."/>
            <person name="Sykes S."/>
            <person name="Wortman J."/>
            <person name="Nusbaum C."/>
            <person name="Birren B."/>
        </authorList>
    </citation>
    <scope>NUCLEOTIDE SEQUENCE [LARGE SCALE GENOMIC DNA]</scope>
    <source>
        <strain evidence="12 13">CBS 101466</strain>
    </source>
</reference>
<keyword evidence="8" id="KW-0378">Hydrolase</keyword>
<dbReference type="GO" id="GO:0046872">
    <property type="term" value="F:metal ion binding"/>
    <property type="evidence" value="ECO:0007669"/>
    <property type="project" value="UniProtKB-KW"/>
</dbReference>
<evidence type="ECO:0000256" key="4">
    <source>
        <dbReference type="ARBA" id="ARBA00012784"/>
    </source>
</evidence>
<dbReference type="OrthoDB" id="7202371at2759"/>
<comment type="catalytic activity">
    <reaction evidence="9">
        <text>adenosine + H2O + H(+) = inosine + NH4(+)</text>
        <dbReference type="Rhea" id="RHEA:24408"/>
        <dbReference type="ChEBI" id="CHEBI:15377"/>
        <dbReference type="ChEBI" id="CHEBI:15378"/>
        <dbReference type="ChEBI" id="CHEBI:16335"/>
        <dbReference type="ChEBI" id="CHEBI:17596"/>
        <dbReference type="ChEBI" id="CHEBI:28938"/>
        <dbReference type="EC" id="3.5.4.4"/>
    </reaction>
</comment>
<dbReference type="eggNOG" id="KOG1097">
    <property type="taxonomic scope" value="Eukaryota"/>
</dbReference>
<evidence type="ECO:0000313" key="12">
    <source>
        <dbReference type="EMBL" id="ETN44351.1"/>
    </source>
</evidence>
<evidence type="ECO:0000256" key="7">
    <source>
        <dbReference type="ARBA" id="ARBA00022729"/>
    </source>
</evidence>